<dbReference type="Pfam" id="PF00109">
    <property type="entry name" value="ketoacyl-synt"/>
    <property type="match status" value="3"/>
</dbReference>
<dbReference type="InterPro" id="IPR016039">
    <property type="entry name" value="Thiolase-like"/>
</dbReference>
<evidence type="ECO:0000256" key="3">
    <source>
        <dbReference type="ARBA" id="ARBA00022450"/>
    </source>
</evidence>
<dbReference type="FunFam" id="1.10.1200.10:FF:000007">
    <property type="entry name" value="Probable polyketide synthase pks17"/>
    <property type="match status" value="3"/>
</dbReference>
<evidence type="ECO:0000313" key="13">
    <source>
        <dbReference type="Proteomes" id="UP000302139"/>
    </source>
</evidence>
<evidence type="ECO:0000259" key="10">
    <source>
        <dbReference type="PROSITE" id="PS50075"/>
    </source>
</evidence>
<dbReference type="FunFam" id="3.40.366.10:FF:000002">
    <property type="entry name" value="Probable polyketide synthase 2"/>
    <property type="match status" value="2"/>
</dbReference>
<dbReference type="InterPro" id="IPR020841">
    <property type="entry name" value="PKS_Beta-ketoAc_synthase_dom"/>
</dbReference>
<dbReference type="GO" id="GO:0006633">
    <property type="term" value="P:fatty acid biosynthetic process"/>
    <property type="evidence" value="ECO:0007669"/>
    <property type="project" value="InterPro"/>
</dbReference>
<dbReference type="InterPro" id="IPR036736">
    <property type="entry name" value="ACP-like_sf"/>
</dbReference>
<evidence type="ECO:0000259" key="11">
    <source>
        <dbReference type="PROSITE" id="PS52004"/>
    </source>
</evidence>
<dbReference type="PROSITE" id="PS50075">
    <property type="entry name" value="CARRIER"/>
    <property type="match status" value="3"/>
</dbReference>
<dbReference type="SUPFAM" id="SSF55048">
    <property type="entry name" value="Probable ACP-binding domain of malonyl-CoA ACP transacylase"/>
    <property type="match status" value="3"/>
</dbReference>
<dbReference type="InterPro" id="IPR001227">
    <property type="entry name" value="Ac_transferase_dom_sf"/>
</dbReference>
<dbReference type="PANTHER" id="PTHR43775">
    <property type="entry name" value="FATTY ACID SYNTHASE"/>
    <property type="match status" value="1"/>
</dbReference>
<organism evidence="12 13">
    <name type="scientific">Streptomyces avermitilis</name>
    <dbReference type="NCBI Taxonomy" id="33903"/>
    <lineage>
        <taxon>Bacteria</taxon>
        <taxon>Bacillati</taxon>
        <taxon>Actinomycetota</taxon>
        <taxon>Actinomycetes</taxon>
        <taxon>Kitasatosporales</taxon>
        <taxon>Streptomycetaceae</taxon>
        <taxon>Streptomyces</taxon>
    </lineage>
</organism>
<dbReference type="SUPFAM" id="SSF51735">
    <property type="entry name" value="NAD(P)-binding Rossmann-fold domains"/>
    <property type="match status" value="6"/>
</dbReference>
<dbReference type="InterPro" id="IPR042104">
    <property type="entry name" value="PKS_dehydratase_sf"/>
</dbReference>
<reference evidence="12 13" key="1">
    <citation type="submission" date="2019-04" db="EMBL/GenBank/DDBJ databases">
        <title>Draft genome sequences of Streptomyces avermitilis NBRC 14893.</title>
        <authorList>
            <person name="Komaki H."/>
            <person name="Tamura T."/>
            <person name="Hosoyama A."/>
        </authorList>
    </citation>
    <scope>NUCLEOTIDE SEQUENCE [LARGE SCALE GENOMIC DNA]</scope>
    <source>
        <strain evidence="12 13">NBRC 14893</strain>
    </source>
</reference>
<dbReference type="Pfam" id="PF02801">
    <property type="entry name" value="Ketoacyl-synt_C"/>
    <property type="match status" value="3"/>
</dbReference>
<evidence type="ECO:0008006" key="14">
    <source>
        <dbReference type="Google" id="ProtNLM"/>
    </source>
</evidence>
<dbReference type="NCBIfam" id="NF045894">
    <property type="entry name" value="PKS_plus_SDR"/>
    <property type="match status" value="1"/>
</dbReference>
<name>A0A4D4LMF0_STRAX</name>
<dbReference type="InterPro" id="IPR016036">
    <property type="entry name" value="Malonyl_transacylase_ACP-bd"/>
</dbReference>
<evidence type="ECO:0000256" key="4">
    <source>
        <dbReference type="ARBA" id="ARBA00022553"/>
    </source>
</evidence>
<dbReference type="SUPFAM" id="SSF53901">
    <property type="entry name" value="Thiolase-like"/>
    <property type="match status" value="3"/>
</dbReference>
<feature type="compositionally biased region" description="Acidic residues" evidence="9">
    <location>
        <begin position="3461"/>
        <end position="3470"/>
    </location>
</feature>
<dbReference type="PANTHER" id="PTHR43775:SF51">
    <property type="entry name" value="INACTIVE PHENOLPHTHIOCEROL SYNTHESIS POLYKETIDE SYNTHASE TYPE I PKS1-RELATED"/>
    <property type="match status" value="1"/>
</dbReference>
<dbReference type="Gene3D" id="1.10.1200.10">
    <property type="entry name" value="ACP-like"/>
    <property type="match status" value="3"/>
</dbReference>
<dbReference type="Proteomes" id="UP000302139">
    <property type="component" value="Unassembled WGS sequence"/>
</dbReference>
<dbReference type="InterPro" id="IPR041618">
    <property type="entry name" value="PKS_DE"/>
</dbReference>
<dbReference type="CDD" id="cd08952">
    <property type="entry name" value="KR_1_SDR_x"/>
    <property type="match status" value="2"/>
</dbReference>
<feature type="compositionally biased region" description="Acidic residues" evidence="9">
    <location>
        <begin position="1891"/>
        <end position="1908"/>
    </location>
</feature>
<comment type="caution">
    <text evidence="12">The sequence shown here is derived from an EMBL/GenBank/DDBJ whole genome shotgun (WGS) entry which is preliminary data.</text>
</comment>
<dbReference type="InterPro" id="IPR020807">
    <property type="entry name" value="PKS_DH"/>
</dbReference>
<keyword evidence="3" id="KW-0596">Phosphopantetheine</keyword>
<feature type="domain" description="Ketosynthase family 3 (KS3)" evidence="11">
    <location>
        <begin position="33"/>
        <end position="451"/>
    </location>
</feature>
<dbReference type="Gene3D" id="3.30.70.3290">
    <property type="match status" value="3"/>
</dbReference>
<feature type="compositionally biased region" description="Basic and acidic residues" evidence="9">
    <location>
        <begin position="3474"/>
        <end position="3490"/>
    </location>
</feature>
<accession>A0A4D4LMF0</accession>
<feature type="domain" description="Ketosynthase family 3 (KS3)" evidence="11">
    <location>
        <begin position="1470"/>
        <end position="1890"/>
    </location>
</feature>
<dbReference type="Pfam" id="PF08990">
    <property type="entry name" value="Docking"/>
    <property type="match status" value="1"/>
</dbReference>
<dbReference type="Gene3D" id="3.10.129.110">
    <property type="entry name" value="Polyketide synthase dehydratase"/>
    <property type="match status" value="1"/>
</dbReference>
<dbReference type="GO" id="GO:0031177">
    <property type="term" value="F:phosphopantetheine binding"/>
    <property type="evidence" value="ECO:0007669"/>
    <property type="project" value="InterPro"/>
</dbReference>
<proteinExistence type="predicted"/>
<dbReference type="SMART" id="SM00827">
    <property type="entry name" value="PKS_AT"/>
    <property type="match status" value="3"/>
</dbReference>
<dbReference type="GO" id="GO:0004312">
    <property type="term" value="F:fatty acid synthase activity"/>
    <property type="evidence" value="ECO:0007669"/>
    <property type="project" value="TreeGrafter"/>
</dbReference>
<feature type="domain" description="Carrier" evidence="10">
    <location>
        <begin position="4687"/>
        <end position="4762"/>
    </location>
</feature>
<dbReference type="PROSITE" id="PS00012">
    <property type="entry name" value="PHOSPHOPANTETHEINE"/>
    <property type="match status" value="2"/>
</dbReference>
<dbReference type="InterPro" id="IPR009081">
    <property type="entry name" value="PP-bd_ACP"/>
</dbReference>
<dbReference type="InterPro" id="IPR015083">
    <property type="entry name" value="NorB/c/GfsB-D-like_docking"/>
</dbReference>
<dbReference type="RefSeq" id="WP_037648924.1">
    <property type="nucleotide sequence ID" value="NZ_MTJO01000001.1"/>
</dbReference>
<comment type="pathway">
    <text evidence="2">Antibiotic biosynthesis.</text>
</comment>
<sequence>MVDDDKLVDYLKRVTADLKRTRQRVQELEAGAAEPIAVVSMGCRFPGGIASPEDLWECVRTGTDTISGFPTDRGWRTGHLRGDFRLAGGFLADAAGFDAGLFGISPREALAMDPQQRLLLETSWEVLERAGLDPTTVRGADGGVFVGMADQKYGPRDGELLDQVKGLVLTGTTSSVASGRIAYSLGLQGPAITIDTACSSSLVALHLAVRALRSGECSFALVGGAAVMAEPQLFAEMAEQGGMAGDGRCKAFAAAADGTGWGEGVGVLLLQPLSTAREQGLPVLATVRGTAVNQDGASNGLTAPNGPAQRRVIRKALADAQLSVGQVDAVEAHGTGTRLGDPIEAGALLATYGQDRAGDEPLWLGSVKSNIGHTQAAAGMAGVIKMVLAMRHGLLPRTLHVDEPTPQVDWSAGAVRLLTEEQTWPSTGRPRRSAVSSFGISGTNAHVVLEHDPAASGADGAPEPGPDTSPAAPVPWTLSAASEEALRAQARRLHRYADGDPGRRPLDIARSLARGRARLAHRAVVLGADRTELLTSLAALGAGEPDPRVVRGRTVPSGPVAFLFTGQGSQRAGIGRELYETFPVFARAFDEVRDRLDPQLAHPLDDILDGRVVDGLPLIEQTGYALAAVFALEVALFRLVEHAGVVPDFVLGHSTGELAAAHCAGVLSLDDACTLVAARGRFVQTLRTDGAMVAVETSETELAELIARADVGDRATIAVVNGPRSVVVSGDADAVERVRARCEERGRKTRKLPISHAAHSVHMEPMLARLREVAEGLEHRPPRIPMVSNLTGAPVPPEANWPEYWVRQVRETVRFHDGIRWLGAQGVTACLELGPGGALIAMARESLGDPGREVALVPTLQHDRPEPATFLSALAELHVHGVAVDWDTPLAARGATSTDLPTYAFQRERYWLPATPAAPRTAEPADRTGRVRYRVGWTPYPDVDTDARPTGTWLVVAPDGDSDGDGHGDGARVAEALGERAVLLTAGPGLAPALARLPEDRPVAGVLALPAESGDPLEAALALRQALAEAGVRAPQWYATRAAVSVDTEAVPGAAQALLWGLGRVPHSGGGVVDLPAGLDARSLRLLAAVLAAPGDQDELAVRPGGVFARKLLPAQRPRRQRAWRTGGTVLITGDIAGVTPELLQYLSGGGARTLLLAHRPGTPLPDAAVLAAAGGPCTVTEWDLGPLETASVTAVVHLSGIDPDGPSTPDALTAAGPARAVQDRLRTVVRLEELFHDADLDAFVLLSTVAGTWGGAEDLVHTVAHAALESLAERRTLDGRPGTCVGWGPWETPADTGASPVPGLLPLPADLAVSALAEALDADDPVCAVVDVDWSLFHPVLTGRGPRPLVADLPEVRALPAPPTAEVVLAPAADREHQLLELVRAQAAAVLGHASGAAIDPVRPFRDLGFESLAAVRFRDRVAAETGLRLPATLVFDHPTAQAVAAHLLAELSGVRQHEDEVAPTADHDDPIAIVGMACRYPGGVRGPEDLWDLVHCGRDGVGDFPTDRGWDLPALRRLAPDLAMKGGFLPDAADFDAAFFGISPREATAMDPQQRLLLEVSWQALEGAGLDPAALRGSRTGVFAGAAGSDYGVVLEGAPEADGYLTTGTAASVISGRIAYTLGLHGPAVTVDTACSSSLVALHMAVGALHQGECDLALATGVSVISTPGAFVDFARQSGLAADGRCKAFAASADGTNWAEGVGVLVVERLSDARRNGHRVLATVRGSAVNSDGASNGLSAPNGGAQQRVIRQALAAAGLSADDVDAVEAHGTGTTLGDPIEAQAVLATYGRDRPAGQPLWLGSLKSNIGHSGAAAGVGGVIKMVQALRHGVLPRTLHVDEPTPEVDWSAGTVGLLTENREWPHTGKPRRVGVSAFGVSGTNAHVVLEQGPEETPEEAPEEAPEETPGEAPGATAPPLLPWVLSARTPEALRAQAARLAARLAERELPAAAVGHALLTSRSDFEHRAVALGAGHGELTEALRAIAAGEPAGSTVTGVARRAAGRGPVFVFPGQGGQWPGMAAELLDTAPEFAARWAECERALAPYTGFSVTELVRSGTPLERVDVVQPVLFAVMVSLAALWRSYGVVPAAVAGHSQGEIAAACVAGALSLDDAARVVALRAQALRALVGEGGMVSVGIPLAEAERWLPRWDGQVSVAAVNGPSAVVFSGAPAALDDLVAHARDQDVRVRRIDVDYASHSAQVERIEDEIMTALGPVRPGPGQIPFFSTVTADWQDPTGLDAAYWYRNLREPVLLEPSVTALAEQGYDVFVEVSPHPVLGAALTETAELAGAEPVVTGTLRRDEGGLKRVRTALAELWTHGVPVDWTPAFPGRHGTPVELPAYPFQRTRYWPAARPAVAQDPQDERFWQAVDQQDLPTLAGTLGLADEQPLRELVPALSAWRRDRKERAAVESWRYRIEWRRLPEPERRTLPGTWLLVVPTGTGTTDEPLTGTGTTDEPVTGATTGGTADDPVTAAVTALLRERAEQLVVLAVDPGSDPTTLATALRGALGGTEPAGVVSLTGIDGSPHPERPVVPAGAALSLALLRALADARVTAPLWCLTHGAVATDDDAGPVHPEQAAVWALGRVAALEFPGTWGGLVDLPDPLDDRTADRLAAVLAGLDGEDQVALRPSGVFGRRLVRATPRATAGTGWRPRGTVLVTGGTGALGRRVARWLAREGAEHLVLTSRRGPLAPGADALVTELTGLGVKVTLLSCDLADPAQVTAMVAEAQRDGDPIGAVVHTAGGGGLGPLAEAGPDDLAEAMAAKVTGIAHLEAALDPEQLDAVVYFSSISASWGAGDHGVYAAANGVLDARAEARSAAGVHTVSLAWAPWAGGGMADDPVFDTLSRKGLPLIDPDLAVSALAAVLAEGESSLLLVDVDWERFTPQFTFERPTRLLTELPEARPEPATDDTAPDTAASPLAQRLAALTGPQRTAALRDLVREQAAAVLGHADARSVDPARALKELGFDSLTAVELRNRLSTATGLRLPATMVFDHPTIAELADFLARGLTPEAAVPAEPATVVRVDQDDPIAIVAMACRYPGDVASAEDLWRAVRDEADLITPFPTDRGWPLGRLVDAADPDRPGTSYVGHGGFLHGAGDFDPGFFGISPREAQAMDPQHRLLLESSWEALERAGIAPRSLRGSRTGVYVGLTDQAYGTRLRGSTDGMEGYLVSASANVASGRISYSLGFQGPALTVDTACSSSLVALHLAAQALRDGECDLAIAGGATVMPDPTSFVAFSRQRGLAADGRCKPFAAAADGFSLGEGAGVLLVERLSDARRLGHPVLAVVRGSAVNQDGASNGLTAPNGPAQERVIRQALVNAALPASAVDVVEAHGTGTTLGDPIEAQALLATYGQDRPAGRPLRLGSVKSNIGHSQAAAGVAGVIKMVQAMRHGLMPRTLHVDAPSPHVDWSSGAVELLDRAQEWPRDGAPRRAGVSAFGISGTNAHVILEEAPDTLEEAPDEPAGESTDERADEPTDERADTDTGRPAPGVSAPTAGRPVPVVVSARTQDALRDQAARLTALLDEGGHGVTDLAHSLATTRSVLDRAAVLVAADPDELRRGLTDLSAGAVAEERAEGRLAFLFTGQGAQRTGMGRALYAAFPAFASAFDELCAALDRHLPRPLASVVFAEPGSPEAALIDQTLYTQPALFAVEVALFRLLEHWGVRPDAVLGHSIGELAAAHVAGVWSTADAARVVTARARLMQELPEGGAMLSVAAAEDVVSALLGDAFDEVSVAAVNGPASMVLSGTEEAVTAAGARLAEAGLRTKRLTVSHAFHSPLMEPMLAAYERELAQVTFAEPELPVVSNVTGKPATAEQLCDPAYWARQVRGTVRFADGVDSLLGEEVTTFLELGPDGVLTAMAKESAGAGATGIAVQRRDRDEVRTLLTALGRLHVRTGRVDWPAFFHGTGARRVELPTYAFQHRRYWLDAPTGGVEALAGAGLAGTGHPLLTAAVPLPGTGGSLFSGSLPGIDEERPPSRGDILDLVLWAAGSLGCDRIAELDVPAALPGGPHAPLQLVVAAPDEDGDRDFTLHVGPTDSGDAGDESWTRIAHGTVGGAAARPEPDPAAWPPADAEPVGADAVWRRADELFAELVLTEQEAGDADRFGLHPELLAGLTDLITELAGEPVHFAGVTRYATGATELRVRLTRSGPGAVAVLLSDAEGEPVLSVDRVGVRTGTAPATTPAGAPTGPDSLYRLTWTPVAAVAPEPAGPWAVVGADGLAKALVATQGAEVEAHPDLASLGRSTEHGAAPGLVVLSVDTEPGATVESMRHTTHRTLELVKELLADGRLAGARFVLVTRAAVSTGDGTPVDPAQAAARGLLLSAQAEHPERFVLADLGGRDADAELLAAAVGTALTEAEPQLAVRDGQVLVPRLAQVTERPTDGPAERGPGGEHGTVVVTGATGGIGTEIVRHLATAHGVRHLLLLSRRGPDDPRAAELGRVLAEAGADATFTACDTADRAALADALADVPAEHPVTAVVHIAGVVDDGVLTTLTPDRIDTVLRPKAEAAQHLHELTADLGLSHFVLFSSGVGTFGGAGQANYAAANAFLDALAHRRRAADLPATSLAWGLWETTAGMSAHLSDVDRRRMAQAGVLAFTPRQGLALFDAAWNSDATTLVPMRLDKAVLRGKAAEATLPAPFRGLVRAPLRRASAAGARAAGQSFAQQLAEQSESGRRQLLLDLIHRQVAAVLDYAADAPLDAKLPFRELGFDSLTAVELRNGLIAATGVQLSAALVFDYPTATALAEHLESKVLRSVAGAPLPALTQLDHLEAALATSPPDRATREQLAARLRRLASAWSADELEADDGDITSKLDSASDEELFDFINAEFGKD</sequence>
<feature type="region of interest" description="Disordered" evidence="9">
    <location>
        <begin position="454"/>
        <end position="474"/>
    </location>
</feature>
<dbReference type="SUPFAM" id="SSF47336">
    <property type="entry name" value="ACP-like"/>
    <property type="match status" value="3"/>
</dbReference>
<keyword evidence="8" id="KW-0012">Acyltransferase</keyword>
<evidence type="ECO:0000256" key="9">
    <source>
        <dbReference type="SAM" id="MobiDB-lite"/>
    </source>
</evidence>
<dbReference type="Pfam" id="PF00550">
    <property type="entry name" value="PP-binding"/>
    <property type="match status" value="3"/>
</dbReference>
<evidence type="ECO:0000256" key="6">
    <source>
        <dbReference type="ARBA" id="ARBA00023194"/>
    </source>
</evidence>
<dbReference type="InterPro" id="IPR014043">
    <property type="entry name" value="Acyl_transferase_dom"/>
</dbReference>
<feature type="region of interest" description="Disordered" evidence="9">
    <location>
        <begin position="2441"/>
        <end position="2471"/>
    </location>
</feature>
<feature type="region of interest" description="Disordered" evidence="9">
    <location>
        <begin position="1890"/>
        <end position="1919"/>
    </location>
</feature>
<dbReference type="SMART" id="SM00823">
    <property type="entry name" value="PKS_PP"/>
    <property type="match status" value="3"/>
</dbReference>
<evidence type="ECO:0000256" key="1">
    <source>
        <dbReference type="ARBA" id="ARBA00001957"/>
    </source>
</evidence>
<keyword evidence="6" id="KW-0045">Antibiotic biosynthesis</keyword>
<keyword evidence="7" id="KW-0511">Multifunctional enzyme</keyword>
<feature type="region of interest" description="Disordered" evidence="9">
    <location>
        <begin position="4063"/>
        <end position="4082"/>
    </location>
</feature>
<dbReference type="EMBL" id="BJHX01000001">
    <property type="protein sequence ID" value="GDY62751.1"/>
    <property type="molecule type" value="Genomic_DNA"/>
</dbReference>
<dbReference type="SMART" id="SM00822">
    <property type="entry name" value="PKS_KR"/>
    <property type="match status" value="3"/>
</dbReference>
<dbReference type="InterPro" id="IPR018201">
    <property type="entry name" value="Ketoacyl_synth_AS"/>
</dbReference>
<dbReference type="Gene3D" id="3.40.47.10">
    <property type="match status" value="3"/>
</dbReference>
<gene>
    <name evidence="12" type="ORF">SAV14893_021440</name>
</gene>
<dbReference type="SMART" id="SM01294">
    <property type="entry name" value="PKS_PP_betabranch"/>
    <property type="match status" value="3"/>
</dbReference>
<dbReference type="PROSITE" id="PS00606">
    <property type="entry name" value="KS3_1"/>
    <property type="match status" value="3"/>
</dbReference>
<dbReference type="GO" id="GO:0033068">
    <property type="term" value="P:macrolide biosynthetic process"/>
    <property type="evidence" value="ECO:0007669"/>
    <property type="project" value="UniProtKB-ARBA"/>
</dbReference>
<evidence type="ECO:0000256" key="2">
    <source>
        <dbReference type="ARBA" id="ARBA00004792"/>
    </source>
</evidence>
<dbReference type="SMART" id="SM00825">
    <property type="entry name" value="PKS_KS"/>
    <property type="match status" value="3"/>
</dbReference>
<dbReference type="Pfam" id="PF18369">
    <property type="entry name" value="PKS_DE"/>
    <property type="match status" value="1"/>
</dbReference>
<evidence type="ECO:0000313" key="12">
    <source>
        <dbReference type="EMBL" id="GDY62751.1"/>
    </source>
</evidence>
<dbReference type="InterPro" id="IPR036291">
    <property type="entry name" value="NAD(P)-bd_dom_sf"/>
</dbReference>
<dbReference type="PROSITE" id="PS52004">
    <property type="entry name" value="KS3_2"/>
    <property type="match status" value="3"/>
</dbReference>
<protein>
    <recommendedName>
        <fullName evidence="14">Modular polyketide synthase</fullName>
    </recommendedName>
</protein>
<evidence type="ECO:0000256" key="8">
    <source>
        <dbReference type="ARBA" id="ARBA00023315"/>
    </source>
</evidence>
<feature type="region of interest" description="Disordered" evidence="9">
    <location>
        <begin position="3461"/>
        <end position="3504"/>
    </location>
</feature>
<dbReference type="InterPro" id="IPR016035">
    <property type="entry name" value="Acyl_Trfase/lysoPLipase"/>
</dbReference>
<evidence type="ECO:0000256" key="7">
    <source>
        <dbReference type="ARBA" id="ARBA00023268"/>
    </source>
</evidence>
<dbReference type="FunFam" id="3.40.47.10:FF:000019">
    <property type="entry name" value="Polyketide synthase type I"/>
    <property type="match status" value="3"/>
</dbReference>
<dbReference type="InterPro" id="IPR014030">
    <property type="entry name" value="Ketoacyl_synth_N"/>
</dbReference>
<dbReference type="CDD" id="cd00833">
    <property type="entry name" value="PKS"/>
    <property type="match status" value="3"/>
</dbReference>
<dbReference type="Gene3D" id="3.40.366.10">
    <property type="entry name" value="Malonyl-Coenzyme A Acyl Carrier Protein, domain 2"/>
    <property type="match status" value="3"/>
</dbReference>
<keyword evidence="4" id="KW-0597">Phosphoprotein</keyword>
<keyword evidence="5" id="KW-0808">Transferase</keyword>
<dbReference type="CDD" id="cd08956">
    <property type="entry name" value="KR_3_FAS_SDR_x"/>
    <property type="match status" value="1"/>
</dbReference>
<comment type="cofactor">
    <cofactor evidence="1">
        <name>pantetheine 4'-phosphate</name>
        <dbReference type="ChEBI" id="CHEBI:47942"/>
    </cofactor>
</comment>
<dbReference type="Gene3D" id="3.40.50.720">
    <property type="entry name" value="NAD(P)-binding Rossmann-like Domain"/>
    <property type="match status" value="3"/>
</dbReference>
<dbReference type="InterPro" id="IPR057326">
    <property type="entry name" value="KR_dom"/>
</dbReference>
<dbReference type="InterPro" id="IPR006162">
    <property type="entry name" value="Ppantetheine_attach_site"/>
</dbReference>
<dbReference type="InterPro" id="IPR014031">
    <property type="entry name" value="Ketoacyl_synth_C"/>
</dbReference>
<feature type="domain" description="Ketosynthase family 3 (KS3)" evidence="11">
    <location>
        <begin position="3031"/>
        <end position="3457"/>
    </location>
</feature>
<dbReference type="Pfam" id="PF08659">
    <property type="entry name" value="KR"/>
    <property type="match status" value="3"/>
</dbReference>
<dbReference type="InterPro" id="IPR013968">
    <property type="entry name" value="PKS_KR"/>
</dbReference>
<feature type="domain" description="Carrier" evidence="10">
    <location>
        <begin position="1378"/>
        <end position="1453"/>
    </location>
</feature>
<dbReference type="SUPFAM" id="SSF52151">
    <property type="entry name" value="FabD/lysophospholipase-like"/>
    <property type="match status" value="3"/>
</dbReference>
<dbReference type="InterPro" id="IPR050091">
    <property type="entry name" value="PKS_NRPS_Biosynth_Enz"/>
</dbReference>
<feature type="domain" description="Carrier" evidence="10">
    <location>
        <begin position="2937"/>
        <end position="3012"/>
    </location>
</feature>
<dbReference type="GO" id="GO:0004315">
    <property type="term" value="F:3-oxoacyl-[acyl-carrier-protein] synthase activity"/>
    <property type="evidence" value="ECO:0007669"/>
    <property type="project" value="InterPro"/>
</dbReference>
<dbReference type="InterPro" id="IPR020806">
    <property type="entry name" value="PKS_PP-bd"/>
</dbReference>
<dbReference type="Pfam" id="PF16197">
    <property type="entry name" value="KAsynt_C_assoc"/>
    <property type="match status" value="3"/>
</dbReference>
<dbReference type="Pfam" id="PF00698">
    <property type="entry name" value="Acyl_transf_1"/>
    <property type="match status" value="3"/>
</dbReference>
<evidence type="ECO:0000256" key="5">
    <source>
        <dbReference type="ARBA" id="ARBA00022679"/>
    </source>
</evidence>
<dbReference type="InterPro" id="IPR032821">
    <property type="entry name" value="PKS_assoc"/>
</dbReference>
<dbReference type="SMART" id="SM00826">
    <property type="entry name" value="PKS_DH"/>
    <property type="match status" value="1"/>
</dbReference>